<dbReference type="Gene3D" id="3.40.190.10">
    <property type="entry name" value="Periplasmic binding protein-like II"/>
    <property type="match status" value="1"/>
</dbReference>
<organism evidence="2 3">
    <name type="scientific">Thalassotalea euphylliae</name>
    <dbReference type="NCBI Taxonomy" id="1655234"/>
    <lineage>
        <taxon>Bacteria</taxon>
        <taxon>Pseudomonadati</taxon>
        <taxon>Pseudomonadota</taxon>
        <taxon>Gammaproteobacteria</taxon>
        <taxon>Alteromonadales</taxon>
        <taxon>Colwelliaceae</taxon>
        <taxon>Thalassotalea</taxon>
    </lineage>
</organism>
<dbReference type="EMBL" id="QUOU01000001">
    <property type="protein sequence ID" value="REL25444.1"/>
    <property type="molecule type" value="Genomic_DNA"/>
</dbReference>
<keyword evidence="1" id="KW-0732">Signal</keyword>
<dbReference type="OrthoDB" id="5368544at2"/>
<evidence type="ECO:0000256" key="1">
    <source>
        <dbReference type="SAM" id="SignalP"/>
    </source>
</evidence>
<evidence type="ECO:0000313" key="3">
    <source>
        <dbReference type="Proteomes" id="UP000256478"/>
    </source>
</evidence>
<protein>
    <submittedName>
        <fullName evidence="2">Phosphate ABC transporter substrate-binding protein</fullName>
    </submittedName>
</protein>
<feature type="chain" id="PRO_5017831475" evidence="1">
    <location>
        <begin position="22"/>
        <end position="138"/>
    </location>
</feature>
<comment type="caution">
    <text evidence="2">The sequence shown here is derived from an EMBL/GenBank/DDBJ whole genome shotgun (WGS) entry which is preliminary data.</text>
</comment>
<dbReference type="AlphaFoldDB" id="A0A3E0TLL7"/>
<gene>
    <name evidence="2" type="ORF">DXX93_02005</name>
</gene>
<dbReference type="Proteomes" id="UP000256478">
    <property type="component" value="Unassembled WGS sequence"/>
</dbReference>
<evidence type="ECO:0000313" key="2">
    <source>
        <dbReference type="EMBL" id="REL25444.1"/>
    </source>
</evidence>
<accession>A0A3E0TLL7</accession>
<proteinExistence type="predicted"/>
<sequence length="138" mass="14644">MKLLKSLAIGLLVSVSTAASAQVAIIVNPANANALSDNDISRAFLGKLKTYADGQTIEAVNSKANSDARVEFEKLVLKKSPSQVKAYWSKRLFTGKGKPLKELSSDAEVLNHVASTPNAIGYVDASAVNDTIKVIKTL</sequence>
<reference evidence="2 3" key="1">
    <citation type="submission" date="2018-08" db="EMBL/GenBank/DDBJ databases">
        <title>Thalassotalea euphylliae genome.</title>
        <authorList>
            <person name="Summers S."/>
            <person name="Rice S.A."/>
            <person name="Freckelton M.L."/>
            <person name="Nedved B.T."/>
            <person name="Hadfield M.G."/>
        </authorList>
    </citation>
    <scope>NUCLEOTIDE SEQUENCE [LARGE SCALE GENOMIC DNA]</scope>
    <source>
        <strain evidence="2 3">H1</strain>
    </source>
</reference>
<feature type="signal peptide" evidence="1">
    <location>
        <begin position="1"/>
        <end position="21"/>
    </location>
</feature>
<name>A0A3E0TLL7_9GAMM</name>
<dbReference type="RefSeq" id="WP_116006575.1">
    <property type="nucleotide sequence ID" value="NZ_QUOU01000001.1"/>
</dbReference>
<dbReference type="SUPFAM" id="SSF53850">
    <property type="entry name" value="Periplasmic binding protein-like II"/>
    <property type="match status" value="1"/>
</dbReference>